<dbReference type="GeneID" id="7270120"/>
<sequence length="78" mass="8724">MKHETTYQAGGMVQVGDRQIVPIEKVSVLRITGVLSIQKTGVGLLITEGEEQYLFPFFEEITPSWVEEHLPGVLRSPL</sequence>
<evidence type="ECO:0000313" key="2">
    <source>
        <dbReference type="Proteomes" id="UP000002457"/>
    </source>
</evidence>
<dbReference type="STRING" id="521011.Mpal_0008"/>
<gene>
    <name evidence="1" type="ordered locus">Mpal_0008</name>
</gene>
<reference evidence="1 2" key="1">
    <citation type="journal article" date="2015" name="Genome Announc.">
        <title>Complete Genome Sequence of Methanosphaerula palustris E1-9CT, a Hydrogenotrophic Methanogen Isolated from a Minerotrophic Fen Peatland.</title>
        <authorList>
            <person name="Cadillo-Quiroz H."/>
            <person name="Browne P."/>
            <person name="Kyrpides N."/>
            <person name="Woyke T."/>
            <person name="Goodwin L."/>
            <person name="Detter C."/>
            <person name="Yavitt J.B."/>
            <person name="Zinder S.H."/>
        </authorList>
    </citation>
    <scope>NUCLEOTIDE SEQUENCE [LARGE SCALE GENOMIC DNA]</scope>
    <source>
        <strain evidence="2">ATCC BAA-1556 / DSM 19958 / E1-9c</strain>
    </source>
</reference>
<dbReference type="RefSeq" id="WP_012616723.1">
    <property type="nucleotide sequence ID" value="NC_011832.1"/>
</dbReference>
<dbReference type="KEGG" id="mpl:Mpal_0008"/>
<keyword evidence="2" id="KW-1185">Reference proteome</keyword>
<evidence type="ECO:0000313" key="1">
    <source>
        <dbReference type="EMBL" id="ACL15404.1"/>
    </source>
</evidence>
<organism evidence="1 2">
    <name type="scientific">Methanosphaerula palustris (strain ATCC BAA-1556 / DSM 19958 / E1-9c)</name>
    <dbReference type="NCBI Taxonomy" id="521011"/>
    <lineage>
        <taxon>Archaea</taxon>
        <taxon>Methanobacteriati</taxon>
        <taxon>Methanobacteriota</taxon>
        <taxon>Stenosarchaea group</taxon>
        <taxon>Methanomicrobia</taxon>
        <taxon>Methanomicrobiales</taxon>
        <taxon>Methanoregulaceae</taxon>
        <taxon>Methanosphaerula</taxon>
    </lineage>
</organism>
<dbReference type="AlphaFoldDB" id="B8GHT4"/>
<accession>B8GHT4</accession>
<proteinExistence type="predicted"/>
<dbReference type="EMBL" id="CP001338">
    <property type="protein sequence ID" value="ACL15404.1"/>
    <property type="molecule type" value="Genomic_DNA"/>
</dbReference>
<dbReference type="Proteomes" id="UP000002457">
    <property type="component" value="Chromosome"/>
</dbReference>
<protein>
    <submittedName>
        <fullName evidence="1">Uncharacterized protein</fullName>
    </submittedName>
</protein>
<name>B8GHT4_METPE</name>
<dbReference type="HOGENOM" id="CLU_2613696_0_0_2"/>